<sequence>MKILQVLTYSKADTHWPTSQIAMLISAITLTILLASCASNQQLVAVKSAEPGSLLSDQWQTVSLGDHKMGYRHIRRELNSERINSTETLALTLSQPGTRDRKISTILSYQESINGKAISLSKTMTSETANHQMNAKVSGNTLVVTLKQDAKVEKYAIPEPFYLPEGLRLALLKHEPRDVPLTYYSWNFSTRSFDKISLTINAYTDSANSAYAWHIQKATAIGENSKTSDIFTDAHFYPLTERSHSNGEDVLFASCDRACATADFIPNTHVYRQLIQSPYRISDSALQGKIRYHLSGDFDLQPPTTYEQSVTISPEGTELVVCGNCGTESPPSDEDLNTALKDNYWLPAQNPIFKNLVAELLPDHDSDPSGQMQRLTRFVTRHMSDEPSYSGYATALEAFNSQQGDCTEHALLLATLARAANIPTRVVFGLAYNNERFLGRKYVFVPHAWVQAWTGSKWESFDSGLGDFTAGYIALGLSNGDQSDILKINEQLHKIRIASAIQIRRR</sequence>
<comment type="caution">
    <text evidence="2">The sequence shown here is derived from an EMBL/GenBank/DDBJ whole genome shotgun (WGS) entry which is preliminary data.</text>
</comment>
<evidence type="ECO:0000313" key="2">
    <source>
        <dbReference type="EMBL" id="MBW2940398.1"/>
    </source>
</evidence>
<dbReference type="PANTHER" id="PTHR33490">
    <property type="entry name" value="BLR5614 PROTEIN-RELATED"/>
    <property type="match status" value="1"/>
</dbReference>
<evidence type="ECO:0000313" key="3">
    <source>
        <dbReference type="Proteomes" id="UP001166291"/>
    </source>
</evidence>
<accession>A0ABS6VQ02</accession>
<proteinExistence type="predicted"/>
<dbReference type="Proteomes" id="UP001166291">
    <property type="component" value="Unassembled WGS sequence"/>
</dbReference>
<dbReference type="EMBL" id="JAHWDQ010000001">
    <property type="protein sequence ID" value="MBW2940398.1"/>
    <property type="molecule type" value="Genomic_DNA"/>
</dbReference>
<gene>
    <name evidence="2" type="ORF">KXJ70_06415</name>
</gene>
<reference evidence="2" key="1">
    <citation type="submission" date="2021-07" db="EMBL/GenBank/DDBJ databases">
        <title>Zhongshania sp. CAU 1632 isolated from seawater.</title>
        <authorList>
            <person name="Kim W."/>
        </authorList>
    </citation>
    <scope>NUCLEOTIDE SEQUENCE</scope>
    <source>
        <strain evidence="2">CAU 1632</strain>
    </source>
</reference>
<organism evidence="2 3">
    <name type="scientific">Zhongshania aquimaris</name>
    <dbReference type="NCBI Taxonomy" id="2857107"/>
    <lineage>
        <taxon>Bacteria</taxon>
        <taxon>Pseudomonadati</taxon>
        <taxon>Pseudomonadota</taxon>
        <taxon>Gammaproteobacteria</taxon>
        <taxon>Cellvibrionales</taxon>
        <taxon>Spongiibacteraceae</taxon>
        <taxon>Zhongshania</taxon>
    </lineage>
</organism>
<protein>
    <submittedName>
        <fullName evidence="2">Lasso peptide biosynthesis protein</fullName>
    </submittedName>
</protein>
<dbReference type="Pfam" id="PF01841">
    <property type="entry name" value="Transglut_core"/>
    <property type="match status" value="1"/>
</dbReference>
<evidence type="ECO:0000259" key="1">
    <source>
        <dbReference type="SMART" id="SM00460"/>
    </source>
</evidence>
<keyword evidence="3" id="KW-1185">Reference proteome</keyword>
<dbReference type="InterPro" id="IPR002931">
    <property type="entry name" value="Transglutaminase-like"/>
</dbReference>
<name>A0ABS6VQ02_9GAMM</name>
<dbReference type="SMART" id="SM00460">
    <property type="entry name" value="TGc"/>
    <property type="match status" value="1"/>
</dbReference>
<dbReference type="RefSeq" id="WP_219042597.1">
    <property type="nucleotide sequence ID" value="NZ_JAHWDQ010000001.1"/>
</dbReference>
<feature type="domain" description="Transglutaminase-like" evidence="1">
    <location>
        <begin position="398"/>
        <end position="465"/>
    </location>
</feature>